<evidence type="ECO:0000256" key="2">
    <source>
        <dbReference type="SAM" id="Phobius"/>
    </source>
</evidence>
<evidence type="ECO:0000313" key="4">
    <source>
        <dbReference type="EMBL" id="KAK7515710.1"/>
    </source>
</evidence>
<feature type="region of interest" description="Disordered" evidence="1">
    <location>
        <begin position="1"/>
        <end position="26"/>
    </location>
</feature>
<dbReference type="InterPro" id="IPR005804">
    <property type="entry name" value="FA_desaturase_dom"/>
</dbReference>
<evidence type="ECO:0000313" key="5">
    <source>
        <dbReference type="Proteomes" id="UP001363622"/>
    </source>
</evidence>
<feature type="transmembrane region" description="Helical" evidence="2">
    <location>
        <begin position="121"/>
        <end position="139"/>
    </location>
</feature>
<dbReference type="InterPro" id="IPR012171">
    <property type="entry name" value="Fatty_acid_desaturase"/>
</dbReference>
<keyword evidence="2" id="KW-1133">Transmembrane helix</keyword>
<gene>
    <name evidence="4" type="ORF">IWZ03DRAFT_424415</name>
</gene>
<name>A0ABR1KME1_9PEZI</name>
<evidence type="ECO:0000256" key="1">
    <source>
        <dbReference type="SAM" id="MobiDB-lite"/>
    </source>
</evidence>
<keyword evidence="2" id="KW-0812">Transmembrane</keyword>
<accession>A0ABR1KME1</accession>
<feature type="transmembrane region" description="Helical" evidence="2">
    <location>
        <begin position="242"/>
        <end position="262"/>
    </location>
</feature>
<dbReference type="CDD" id="cd03507">
    <property type="entry name" value="Delta12-FADS-like"/>
    <property type="match status" value="1"/>
</dbReference>
<comment type="caution">
    <text evidence="4">The sequence shown here is derived from an EMBL/GenBank/DDBJ whole genome shotgun (WGS) entry which is preliminary data.</text>
</comment>
<keyword evidence="5" id="KW-1185">Reference proteome</keyword>
<dbReference type="Proteomes" id="UP001363622">
    <property type="component" value="Unassembled WGS sequence"/>
</dbReference>
<feature type="transmembrane region" description="Helical" evidence="2">
    <location>
        <begin position="82"/>
        <end position="101"/>
    </location>
</feature>
<dbReference type="Pfam" id="PF00487">
    <property type="entry name" value="FA_desaturase"/>
    <property type="match status" value="1"/>
</dbReference>
<keyword evidence="2" id="KW-0472">Membrane</keyword>
<evidence type="ECO:0000259" key="3">
    <source>
        <dbReference type="Pfam" id="PF00487"/>
    </source>
</evidence>
<protein>
    <submittedName>
        <fullName evidence="4">Fatty acid desaturase-domain-containing protein</fullName>
    </submittedName>
</protein>
<reference evidence="4 5" key="1">
    <citation type="submission" date="2024-04" db="EMBL/GenBank/DDBJ databases">
        <title>Phyllosticta paracitricarpa is synonymous to the EU quarantine fungus P. citricarpa based on phylogenomic analyses.</title>
        <authorList>
            <consortium name="Lawrence Berkeley National Laboratory"/>
            <person name="Van Ingen-Buijs V.A."/>
            <person name="Van Westerhoven A.C."/>
            <person name="Haridas S."/>
            <person name="Skiadas P."/>
            <person name="Martin F."/>
            <person name="Groenewald J.Z."/>
            <person name="Crous P.W."/>
            <person name="Seidl M.F."/>
        </authorList>
    </citation>
    <scope>NUCLEOTIDE SEQUENCE [LARGE SCALE GENOMIC DNA]</scope>
    <source>
        <strain evidence="4 5">CBS 123371</strain>
    </source>
</reference>
<feature type="domain" description="Fatty acid desaturase" evidence="3">
    <location>
        <begin position="85"/>
        <end position="365"/>
    </location>
</feature>
<proteinExistence type="predicted"/>
<dbReference type="EMBL" id="JBBPHU010000007">
    <property type="protein sequence ID" value="KAK7515710.1"/>
    <property type="molecule type" value="Genomic_DNA"/>
</dbReference>
<sequence>MATQTITVTSTNEAQPLKGDKSSRDVSKCPTLGEIKRAIPPHCFEPSVAISMSYLARDIALVAILAWAGLQIPRIETFWVRATLWIFYGFTQGLIFTGIWILSHECGHGAFSKHPLLNDTVGWFGHSFLMVPYFSWKFSHARHHRFTGHIEKDLVFVPITQEDMASKLKITLEALDELAEDTPIVNAAKLLFHQVLGWQTYLLFNVSAGKQSRVRDNDKTGWFNQRGSHFDPWSVLFIPRQAIFIILSDLGLAIMGYILYLAAQKVGWQMVGLMYGQSYFWVHHWLVAITYLHHTHPNVPHYAEGTWNFTLGNLCTIDRDFGWIGTHLFHGIIDTHVVHHLFPRIPFYYADEATEAIRPLLGEFYNEDKKANFIGSLWHTFKTCRWVKEVEKGATQGVYVWAGKTMEKKPT</sequence>
<organism evidence="4 5">
    <name type="scientific">Phyllosticta citriasiana</name>
    <dbReference type="NCBI Taxonomy" id="595635"/>
    <lineage>
        <taxon>Eukaryota</taxon>
        <taxon>Fungi</taxon>
        <taxon>Dikarya</taxon>
        <taxon>Ascomycota</taxon>
        <taxon>Pezizomycotina</taxon>
        <taxon>Dothideomycetes</taxon>
        <taxon>Dothideomycetes incertae sedis</taxon>
        <taxon>Botryosphaeriales</taxon>
        <taxon>Phyllostictaceae</taxon>
        <taxon>Phyllosticta</taxon>
    </lineage>
</organism>
<dbReference type="PANTHER" id="PTHR32100">
    <property type="entry name" value="OMEGA-6 FATTY ACID DESATURASE, CHLOROPLASTIC"/>
    <property type="match status" value="1"/>
</dbReference>
<feature type="compositionally biased region" description="Polar residues" evidence="1">
    <location>
        <begin position="1"/>
        <end position="14"/>
    </location>
</feature>